<dbReference type="GO" id="GO:0006406">
    <property type="term" value="P:mRNA export from nucleus"/>
    <property type="evidence" value="ECO:0007669"/>
    <property type="project" value="TreeGrafter"/>
</dbReference>
<feature type="coiled-coil region" evidence="4">
    <location>
        <begin position="403"/>
        <end position="444"/>
    </location>
</feature>
<dbReference type="GO" id="GO:0005643">
    <property type="term" value="C:nuclear pore"/>
    <property type="evidence" value="ECO:0007669"/>
    <property type="project" value="TreeGrafter"/>
</dbReference>
<dbReference type="Gene3D" id="1.10.287.1490">
    <property type="match status" value="1"/>
</dbReference>
<evidence type="ECO:0000259" key="8">
    <source>
        <dbReference type="Pfam" id="PF25785"/>
    </source>
</evidence>
<dbReference type="GO" id="GO:0017056">
    <property type="term" value="F:structural constituent of nuclear pore"/>
    <property type="evidence" value="ECO:0007669"/>
    <property type="project" value="TreeGrafter"/>
</dbReference>
<feature type="region of interest" description="Disordered" evidence="5">
    <location>
        <begin position="1932"/>
        <end position="2044"/>
    </location>
</feature>
<feature type="compositionally biased region" description="Polar residues" evidence="5">
    <location>
        <begin position="1604"/>
        <end position="1619"/>
    </location>
</feature>
<dbReference type="OrthoDB" id="343070at2759"/>
<feature type="coiled-coil region" evidence="4">
    <location>
        <begin position="1055"/>
        <end position="1082"/>
    </location>
</feature>
<feature type="coiled-coil region" evidence="4">
    <location>
        <begin position="630"/>
        <end position="697"/>
    </location>
</feature>
<feature type="region of interest" description="Disordered" evidence="5">
    <location>
        <begin position="706"/>
        <end position="749"/>
    </location>
</feature>
<keyword evidence="2 4" id="KW-0175">Coiled coil</keyword>
<protein>
    <submittedName>
        <fullName evidence="9">Filament-forming protein</fullName>
    </submittedName>
</protein>
<feature type="region of interest" description="Disordered" evidence="5">
    <location>
        <begin position="1600"/>
        <end position="1632"/>
    </location>
</feature>
<evidence type="ECO:0000259" key="7">
    <source>
        <dbReference type="Pfam" id="PF25481"/>
    </source>
</evidence>
<feature type="coiled-coil region" evidence="4">
    <location>
        <begin position="1773"/>
        <end position="1856"/>
    </location>
</feature>
<dbReference type="GO" id="GO:0006606">
    <property type="term" value="P:protein import into nucleus"/>
    <property type="evidence" value="ECO:0007669"/>
    <property type="project" value="InterPro"/>
</dbReference>
<name>A0A9W7ZVI8_9FUNG</name>
<dbReference type="Pfam" id="PF25785">
    <property type="entry name" value="TPR"/>
    <property type="match status" value="1"/>
</dbReference>
<feature type="domain" description="Nucleoprotein TPR/MPL1" evidence="7">
    <location>
        <begin position="257"/>
        <end position="335"/>
    </location>
</feature>
<comment type="subcellular location">
    <subcellularLocation>
        <location evidence="1">Nucleus</location>
    </subcellularLocation>
</comment>
<evidence type="ECO:0000313" key="9">
    <source>
        <dbReference type="EMBL" id="KAJ1917009.1"/>
    </source>
</evidence>
<sequence length="2044" mass="225204">MDGVEVAAPQANLPSLADLLGSAGPRVSDLEGQPRSLINTLTHALPSVTSYLALIPDGDATDPETTGLPSVAALHVTLEGALHDAQTLDRTLREFLTAVDAHYRERAEAWQAREQSLVNELESTKAAHRLDTLTHEQVVHTLEVRVADAQQALAASQARTTTLEANLTAAQERSHRDQAAVAEHEAKGDELRDRIRTLEQRLEHAETEQRRHLELLDRRVREAEETESRCHEIEAQFTEARNALARGETETQEARAAEATAKLHVTSLEQELTIVRKQNDWLNGELTAKADLFAKYRTEKSEQLAEAQASADRHAAEASGAQATATHLQKKLAEQTERLDEALERARAYRLRLVEQEEDFRAEMGGQTKLATLWEKAADEAKTRVGELDAYVVTLQTELATQREKAANQAAAAQGERETLRAQLASTEADLERARVELRNMNALLVTEARGGAGAAGAPHLILSPAAALASKAQRSGQSFTEIYTDYLATQDRLAEEQRETQRLRECLDHIVKDIESRAPVLNEQRREYDRVCQQAERLADQAAAAETAKETAETQLTEVRSQMEAIRNENGLLTQQVHDLGRQVQTLLREVDEEQHGAVVRNDDGVLVSAARTDTDHVISEQLTTFRDIQELQGQNQRLLRVTRELAARMEREETAAAQRLAEHESQVMRDAEQLILDLREELRLAQTKAQSYRHERDMFQRMLQRDRPSQPGTAPGTPTPRPGHPAGGSPPLDALSAVSVVDDSPGPYLPTRDASGFALALAPNAAATSSPDYASLLRELQTNFDSYRAESGVDLRRVQDQLETAQREAAESRLAHARAQAQVDFLNERYQALVTGGEAQTRDLQTLRERFASAQESLAHAERTNQRAATDLVAAHERLEAAQQEASTLRAENQLFKGVEARLLRENEALSRERSRLNDLLVGLQRVANERDRVEADTIRRHNHRIEEFERTATALRAQLAEAHETARAVTFRKEAEAQRYQGRLDQLAADHAAAREQLVAAQTAAEHLRARNDEIAERLRTVEQSASKAAAENAHQAVGGPATGLQAPTETASTLQRELLDARQQIARLEDRVAQYRAISAANEEALAQLTATYDAFRASRDEEAETQREAISELRSSVEDKEARLADAVRELGEAQTEVESLRADRGRAEAALRAQAEDQQRRADQLAEWLEQAKTDLRQQTQRTTEAQANYAREVTLHADALRALEELKTQTNETAAERQALRTQAETAQASLQAAETAWTGQRRILEKTAADLTRRLDDLEQQNTLLHAHLETVNAQTLRLQQADVAATDTETSTVAGDASPPSAPRDLETLHAKSVEELREVIRYMRRDRDILQCQHELGLQEAKRLKQQLEHRTRALEEARALLTEERQREQEALLSASQHTELLAKIEELNILRESNTTLRAEAGVQRARADRAEDTATGLRSELEPLHEQVATLTAELEVKERELAAQADDARHWKERAAQILQKYDRIDPVEHQQLQAAVTEARNALAAAESARDFAEAALAEERSRAEQDRAQRQAGEAGAAEQAAEALAAARAELESVTAERNLWMGRSERLKGQFNNKLKDLNLKHAETIAAKDTALAELRARVAELDQRQSSPEEGQEGASTNAADHDHQSSGDTAAWETERTSLQQTIEQLEARVHALSEASHATPTTGTTGDANAIPQLQQELEEARAQVSQLTAEKTQVSVQLEATRTEVTQHEQSLDQARHRVAELEMAVASANATAAQLAAATTSGQAVDNAGASVSTTTDADDEVVQWRTKYEAAQTELGSLRSEVQRLTDELRVAQNKVAELEARLAATPTPASTDETRHRELVEQAETLRKEVAAAQQRGDEAVRQLEAAKAEAAVADGANTPTTGDKTEADVATAVQKREAELREEFRRETAENEMRVKAKLTMFNAAQNRIKSLSAQVDDLQQQLKQRGNVPTVGNMPSRGPKAPPSRPSPARPRPPGPNADGGRPMGTPPHKDGGPTGNSPLRPGAPTFRPRKPPHTAAGPNKRPREDDGTNSAGGGVAPGAGPNSGVRPNKQPNTGK</sequence>
<organism evidence="9 10">
    <name type="scientific">Tieghemiomyces parasiticus</name>
    <dbReference type="NCBI Taxonomy" id="78921"/>
    <lineage>
        <taxon>Eukaryota</taxon>
        <taxon>Fungi</taxon>
        <taxon>Fungi incertae sedis</taxon>
        <taxon>Zoopagomycota</taxon>
        <taxon>Kickxellomycotina</taxon>
        <taxon>Dimargaritomycetes</taxon>
        <taxon>Dimargaritales</taxon>
        <taxon>Dimargaritaceae</taxon>
        <taxon>Tieghemiomyces</taxon>
    </lineage>
</organism>
<feature type="compositionally biased region" description="Basic and acidic residues" evidence="5">
    <location>
        <begin position="1511"/>
        <end position="1525"/>
    </location>
</feature>
<dbReference type="PANTHER" id="PTHR18898:SF2">
    <property type="entry name" value="NUCLEOPROTEIN TPR"/>
    <property type="match status" value="1"/>
</dbReference>
<feature type="coiled-coil region" evidence="4">
    <location>
        <begin position="139"/>
        <end position="243"/>
    </location>
</feature>
<feature type="compositionally biased region" description="Low complexity" evidence="5">
    <location>
        <begin position="1526"/>
        <end position="1536"/>
    </location>
</feature>
<dbReference type="Proteomes" id="UP001150569">
    <property type="component" value="Unassembled WGS sequence"/>
</dbReference>
<feature type="coiled-coil region" evidence="4">
    <location>
        <begin position="522"/>
        <end position="577"/>
    </location>
</feature>
<comment type="caution">
    <text evidence="9">The sequence shown here is derived from an EMBL/GenBank/DDBJ whole genome shotgun (WGS) entry which is preliminary data.</text>
</comment>
<dbReference type="InterPro" id="IPR057577">
    <property type="entry name" value="Nucleoprot-TPR/MLP1_dom"/>
</dbReference>
<evidence type="ECO:0000313" key="10">
    <source>
        <dbReference type="Proteomes" id="UP001150569"/>
    </source>
</evidence>
<evidence type="ECO:0000256" key="3">
    <source>
        <dbReference type="ARBA" id="ARBA00023242"/>
    </source>
</evidence>
<keyword evidence="10" id="KW-1185">Reference proteome</keyword>
<feature type="compositionally biased region" description="Pro residues" evidence="5">
    <location>
        <begin position="1948"/>
        <end position="1964"/>
    </location>
</feature>
<feature type="domain" description="NUA/TPR/MLP1-2-like" evidence="8">
    <location>
        <begin position="557"/>
        <end position="655"/>
    </location>
</feature>
<accession>A0A9W7ZVI8</accession>
<feature type="region of interest" description="Disordered" evidence="5">
    <location>
        <begin position="1511"/>
        <end position="1536"/>
    </location>
</feature>
<dbReference type="PANTHER" id="PTHR18898">
    <property type="entry name" value="NUCLEOPROTEIN TPR-RELATED"/>
    <property type="match status" value="1"/>
</dbReference>
<feature type="domain" description="Nucleoprotein TPR/MLP1-2" evidence="6">
    <location>
        <begin position="1155"/>
        <end position="1280"/>
    </location>
</feature>
<reference evidence="9" key="1">
    <citation type="submission" date="2022-07" db="EMBL/GenBank/DDBJ databases">
        <title>Phylogenomic reconstructions and comparative analyses of Kickxellomycotina fungi.</title>
        <authorList>
            <person name="Reynolds N.K."/>
            <person name="Stajich J.E."/>
            <person name="Barry K."/>
            <person name="Grigoriev I.V."/>
            <person name="Crous P."/>
            <person name="Smith M.E."/>
        </authorList>
    </citation>
    <scope>NUCLEOTIDE SEQUENCE</scope>
    <source>
        <strain evidence="9">RSA 861</strain>
    </source>
</reference>
<evidence type="ECO:0000256" key="4">
    <source>
        <dbReference type="SAM" id="Coils"/>
    </source>
</evidence>
<gene>
    <name evidence="9" type="primary">MLP1_1</name>
    <name evidence="9" type="ORF">IWQ60_007917</name>
</gene>
<evidence type="ECO:0000256" key="5">
    <source>
        <dbReference type="SAM" id="MobiDB-lite"/>
    </source>
</evidence>
<evidence type="ECO:0000259" key="6">
    <source>
        <dbReference type="Pfam" id="PF07926"/>
    </source>
</evidence>
<proteinExistence type="predicted"/>
<feature type="coiled-coil region" evidence="4">
    <location>
        <begin position="1348"/>
        <end position="1382"/>
    </location>
</feature>
<evidence type="ECO:0000256" key="1">
    <source>
        <dbReference type="ARBA" id="ARBA00004123"/>
    </source>
</evidence>
<feature type="region of interest" description="Disordered" evidence="5">
    <location>
        <begin position="1025"/>
        <end position="1055"/>
    </location>
</feature>
<dbReference type="Pfam" id="PF25481">
    <property type="entry name" value="Nucleoprot-TPR"/>
    <property type="match status" value="1"/>
</dbReference>
<dbReference type="EMBL" id="JANBPT010000559">
    <property type="protein sequence ID" value="KAJ1917009.1"/>
    <property type="molecule type" value="Genomic_DNA"/>
</dbReference>
<evidence type="ECO:0000256" key="2">
    <source>
        <dbReference type="ARBA" id="ARBA00023054"/>
    </source>
</evidence>
<dbReference type="InterPro" id="IPR012929">
    <property type="entry name" value="Nucleoprot-TPR/MLP1-2_dom"/>
</dbReference>
<dbReference type="InterPro" id="IPR057974">
    <property type="entry name" value="NUA/TPR/MLP1-2-like_dom"/>
</dbReference>
<feature type="coiled-coil region" evidence="4">
    <location>
        <begin position="1108"/>
        <end position="1283"/>
    </location>
</feature>
<feature type="region of interest" description="Disordered" evidence="5">
    <location>
        <begin position="304"/>
        <end position="328"/>
    </location>
</feature>
<keyword evidence="3" id="KW-0539">Nucleus</keyword>
<dbReference type="Pfam" id="PF07926">
    <property type="entry name" value="TPR_MLP1_2"/>
    <property type="match status" value="1"/>
</dbReference>